<dbReference type="Gene3D" id="2.40.100.10">
    <property type="entry name" value="Cyclophilin-like"/>
    <property type="match status" value="1"/>
</dbReference>
<evidence type="ECO:0000256" key="4">
    <source>
        <dbReference type="RuleBase" id="RU363019"/>
    </source>
</evidence>
<evidence type="ECO:0000259" key="5">
    <source>
        <dbReference type="PROSITE" id="PS50072"/>
    </source>
</evidence>
<dbReference type="PROSITE" id="PS50072">
    <property type="entry name" value="CSA_PPIASE_2"/>
    <property type="match status" value="1"/>
</dbReference>
<accession>A0A067P934</accession>
<dbReference type="GO" id="GO:0071013">
    <property type="term" value="C:catalytic step 2 spliceosome"/>
    <property type="evidence" value="ECO:0007669"/>
    <property type="project" value="TreeGrafter"/>
</dbReference>
<organism evidence="6 7">
    <name type="scientific">Jaapia argillacea MUCL 33604</name>
    <dbReference type="NCBI Taxonomy" id="933084"/>
    <lineage>
        <taxon>Eukaryota</taxon>
        <taxon>Fungi</taxon>
        <taxon>Dikarya</taxon>
        <taxon>Basidiomycota</taxon>
        <taxon>Agaricomycotina</taxon>
        <taxon>Agaricomycetes</taxon>
        <taxon>Agaricomycetidae</taxon>
        <taxon>Jaapiales</taxon>
        <taxon>Jaapiaceae</taxon>
        <taxon>Jaapia</taxon>
    </lineage>
</organism>
<keyword evidence="2 4" id="KW-0697">Rotamase</keyword>
<dbReference type="InterPro" id="IPR044666">
    <property type="entry name" value="Cyclophilin_A-like"/>
</dbReference>
<evidence type="ECO:0000256" key="1">
    <source>
        <dbReference type="ARBA" id="ARBA00000971"/>
    </source>
</evidence>
<dbReference type="HOGENOM" id="CLU_012062_38_1_1"/>
<dbReference type="Pfam" id="PF00160">
    <property type="entry name" value="Pro_isomerase"/>
    <property type="match status" value="1"/>
</dbReference>
<dbReference type="STRING" id="933084.A0A067P934"/>
<dbReference type="PRINTS" id="PR00153">
    <property type="entry name" value="CSAPPISMRASE"/>
</dbReference>
<evidence type="ECO:0000256" key="2">
    <source>
        <dbReference type="ARBA" id="ARBA00023110"/>
    </source>
</evidence>
<feature type="non-terminal residue" evidence="6">
    <location>
        <position position="94"/>
    </location>
</feature>
<reference evidence="7" key="1">
    <citation type="journal article" date="2014" name="Proc. Natl. Acad. Sci. U.S.A.">
        <title>Extensive sampling of basidiomycete genomes demonstrates inadequacy of the white-rot/brown-rot paradigm for wood decay fungi.</title>
        <authorList>
            <person name="Riley R."/>
            <person name="Salamov A.A."/>
            <person name="Brown D.W."/>
            <person name="Nagy L.G."/>
            <person name="Floudas D."/>
            <person name="Held B.W."/>
            <person name="Levasseur A."/>
            <person name="Lombard V."/>
            <person name="Morin E."/>
            <person name="Otillar R."/>
            <person name="Lindquist E.A."/>
            <person name="Sun H."/>
            <person name="LaButti K.M."/>
            <person name="Schmutz J."/>
            <person name="Jabbour D."/>
            <person name="Luo H."/>
            <person name="Baker S.E."/>
            <person name="Pisabarro A.G."/>
            <person name="Walton J.D."/>
            <person name="Blanchette R.A."/>
            <person name="Henrissat B."/>
            <person name="Martin F."/>
            <person name="Cullen D."/>
            <person name="Hibbett D.S."/>
            <person name="Grigoriev I.V."/>
        </authorList>
    </citation>
    <scope>NUCLEOTIDE SEQUENCE [LARGE SCALE GENOMIC DNA]</scope>
    <source>
        <strain evidence="7">MUCL 33604</strain>
    </source>
</reference>
<comment type="function">
    <text evidence="4">PPIases accelerate the folding of proteins. It catalyzes the cis-trans isomerization of proline imidic peptide bonds in oligopeptides.</text>
</comment>
<feature type="domain" description="PPIase cyclophilin-type" evidence="5">
    <location>
        <begin position="1"/>
        <end position="94"/>
    </location>
</feature>
<keyword evidence="3 4" id="KW-0413">Isomerase</keyword>
<dbReference type="AlphaFoldDB" id="A0A067P934"/>
<comment type="catalytic activity">
    <reaction evidence="1 4">
        <text>[protein]-peptidylproline (omega=180) = [protein]-peptidylproline (omega=0)</text>
        <dbReference type="Rhea" id="RHEA:16237"/>
        <dbReference type="Rhea" id="RHEA-COMP:10747"/>
        <dbReference type="Rhea" id="RHEA-COMP:10748"/>
        <dbReference type="ChEBI" id="CHEBI:83833"/>
        <dbReference type="ChEBI" id="CHEBI:83834"/>
        <dbReference type="EC" id="5.2.1.8"/>
    </reaction>
</comment>
<dbReference type="Proteomes" id="UP000027265">
    <property type="component" value="Unassembled WGS sequence"/>
</dbReference>
<evidence type="ECO:0000256" key="3">
    <source>
        <dbReference type="ARBA" id="ARBA00023235"/>
    </source>
</evidence>
<dbReference type="SUPFAM" id="SSF50891">
    <property type="entry name" value="Cyclophilin-like"/>
    <property type="match status" value="1"/>
</dbReference>
<protein>
    <recommendedName>
        <fullName evidence="4">Peptidyl-prolyl cis-trans isomerase</fullName>
        <shortName evidence="4">PPIase</shortName>
        <ecNumber evidence="4">5.2.1.8</ecNumber>
    </recommendedName>
</protein>
<gene>
    <name evidence="6" type="ORF">JAAARDRAFT_104778</name>
</gene>
<dbReference type="InParanoid" id="A0A067P934"/>
<keyword evidence="7" id="KW-1185">Reference proteome</keyword>
<dbReference type="PANTHER" id="PTHR45625">
    <property type="entry name" value="PEPTIDYL-PROLYL CIS-TRANS ISOMERASE-RELATED"/>
    <property type="match status" value="1"/>
</dbReference>
<dbReference type="EC" id="5.2.1.8" evidence="4"/>
<dbReference type="InterPro" id="IPR029000">
    <property type="entry name" value="Cyclophilin-like_dom_sf"/>
</dbReference>
<dbReference type="InterPro" id="IPR002130">
    <property type="entry name" value="Cyclophilin-type_PPIase_dom"/>
</dbReference>
<comment type="similarity">
    <text evidence="4">Belongs to the cyclophilin-type PPIase family.</text>
</comment>
<evidence type="ECO:0000313" key="6">
    <source>
        <dbReference type="EMBL" id="KDQ50340.1"/>
    </source>
</evidence>
<dbReference type="GO" id="GO:0003755">
    <property type="term" value="F:peptidyl-prolyl cis-trans isomerase activity"/>
    <property type="evidence" value="ECO:0007669"/>
    <property type="project" value="UniProtKB-UniRule"/>
</dbReference>
<dbReference type="PANTHER" id="PTHR45625:SF4">
    <property type="entry name" value="PEPTIDYLPROLYL ISOMERASE DOMAIN AND WD REPEAT-CONTAINING PROTEIN 1"/>
    <property type="match status" value="1"/>
</dbReference>
<proteinExistence type="inferred from homology"/>
<dbReference type="OrthoDB" id="271386at2759"/>
<sequence>DFMVQGGDPTCTARGDTSIYGQKFKDEIHPELRFNGAGILAEVNSGPNANGSQFFLTLAPTPYLDNKHTIFGQVSLGMCVVRRLGAIAVDSQDR</sequence>
<evidence type="ECO:0000313" key="7">
    <source>
        <dbReference type="Proteomes" id="UP000027265"/>
    </source>
</evidence>
<feature type="non-terminal residue" evidence="6">
    <location>
        <position position="1"/>
    </location>
</feature>
<dbReference type="EMBL" id="KL197761">
    <property type="protein sequence ID" value="KDQ50340.1"/>
    <property type="molecule type" value="Genomic_DNA"/>
</dbReference>
<name>A0A067P934_9AGAM</name>